<evidence type="ECO:0000256" key="6">
    <source>
        <dbReference type="ARBA" id="ARBA00023125"/>
    </source>
</evidence>
<evidence type="ECO:0000259" key="10">
    <source>
        <dbReference type="PROSITE" id="PS50146"/>
    </source>
</evidence>
<feature type="region of interest" description="Disordered" evidence="9">
    <location>
        <begin position="795"/>
        <end position="829"/>
    </location>
</feature>
<feature type="compositionally biased region" description="Polar residues" evidence="9">
    <location>
        <begin position="1231"/>
        <end position="1241"/>
    </location>
</feature>
<feature type="region of interest" description="Disordered" evidence="9">
    <location>
        <begin position="567"/>
        <end position="667"/>
    </location>
</feature>
<dbReference type="PROSITE" id="PS50863">
    <property type="entry name" value="B3"/>
    <property type="match status" value="1"/>
</dbReference>
<feature type="compositionally biased region" description="Polar residues" evidence="9">
    <location>
        <begin position="799"/>
        <end position="820"/>
    </location>
</feature>
<dbReference type="Proteomes" id="UP000467840">
    <property type="component" value="Chromosome 16"/>
</dbReference>
<reference evidence="13 14" key="1">
    <citation type="journal article" date="2020" name="Mol. Plant">
        <title>The Chromosome-Based Rubber Tree Genome Provides New Insights into Spurge Genome Evolution and Rubber Biosynthesis.</title>
        <authorList>
            <person name="Liu J."/>
            <person name="Shi C."/>
            <person name="Shi C.C."/>
            <person name="Li W."/>
            <person name="Zhang Q.J."/>
            <person name="Zhang Y."/>
            <person name="Li K."/>
            <person name="Lu H.F."/>
            <person name="Shi C."/>
            <person name="Zhu S.T."/>
            <person name="Xiao Z.Y."/>
            <person name="Nan H."/>
            <person name="Yue Y."/>
            <person name="Zhu X.G."/>
            <person name="Wu Y."/>
            <person name="Hong X.N."/>
            <person name="Fan G.Y."/>
            <person name="Tong Y."/>
            <person name="Zhang D."/>
            <person name="Mao C.L."/>
            <person name="Liu Y.L."/>
            <person name="Hao S.J."/>
            <person name="Liu W.Q."/>
            <person name="Lv M.Q."/>
            <person name="Zhang H.B."/>
            <person name="Liu Y."/>
            <person name="Hu-Tang G.R."/>
            <person name="Wang J.P."/>
            <person name="Wang J.H."/>
            <person name="Sun Y.H."/>
            <person name="Ni S.B."/>
            <person name="Chen W.B."/>
            <person name="Zhang X.C."/>
            <person name="Jiao Y.N."/>
            <person name="Eichler E.E."/>
            <person name="Li G.H."/>
            <person name="Liu X."/>
            <person name="Gao L.Z."/>
        </authorList>
    </citation>
    <scope>NUCLEOTIDE SEQUENCE [LARGE SCALE GENOMIC DNA]</scope>
    <source>
        <strain evidence="14">cv. GT1</strain>
        <tissue evidence="13">Leaf</tissue>
    </source>
</reference>
<dbReference type="SMART" id="SM01019">
    <property type="entry name" value="B3"/>
    <property type="match status" value="1"/>
</dbReference>
<dbReference type="InterPro" id="IPR001206">
    <property type="entry name" value="Diacylglycerol_kinase_cat_dom"/>
</dbReference>
<evidence type="ECO:0000256" key="3">
    <source>
        <dbReference type="ARBA" id="ARBA00022771"/>
    </source>
</evidence>
<keyword evidence="2" id="KW-0479">Metal-binding</keyword>
<dbReference type="InterPro" id="IPR057743">
    <property type="entry name" value="Zfn_VAL1-3_N"/>
</dbReference>
<dbReference type="PANTHER" id="PTHR46245:SF10">
    <property type="entry name" value="B3 DOMAIN-CONTAINING TRANSCRIPTION FACTOR VAL3"/>
    <property type="match status" value="1"/>
</dbReference>
<feature type="region of interest" description="Disordered" evidence="9">
    <location>
        <begin position="1077"/>
        <end position="1167"/>
    </location>
</feature>
<proteinExistence type="predicted"/>
<feature type="region of interest" description="Disordered" evidence="9">
    <location>
        <begin position="1200"/>
        <end position="1241"/>
    </location>
</feature>
<dbReference type="Pfam" id="PF25813">
    <property type="entry name" value="zf_VAL1_N"/>
    <property type="match status" value="1"/>
</dbReference>
<evidence type="ECO:0000256" key="9">
    <source>
        <dbReference type="SAM" id="MobiDB-lite"/>
    </source>
</evidence>
<keyword evidence="4" id="KW-0862">Zinc</keyword>
<dbReference type="Gene3D" id="2.40.330.10">
    <property type="entry name" value="DNA-binding pseudobarrel domain"/>
    <property type="match status" value="1"/>
</dbReference>
<dbReference type="GO" id="GO:0003677">
    <property type="term" value="F:DNA binding"/>
    <property type="evidence" value="ECO:0007669"/>
    <property type="project" value="UniProtKB-KW"/>
</dbReference>
<evidence type="ECO:0000256" key="8">
    <source>
        <dbReference type="ARBA" id="ARBA00023242"/>
    </source>
</evidence>
<keyword evidence="14" id="KW-1185">Reference proteome</keyword>
<dbReference type="Gene3D" id="3.30.40.100">
    <property type="match status" value="1"/>
</dbReference>
<dbReference type="EMBL" id="JAAGAX010000009">
    <property type="protein sequence ID" value="KAF2303421.1"/>
    <property type="molecule type" value="Genomic_DNA"/>
</dbReference>
<feature type="compositionally biased region" description="Low complexity" evidence="9">
    <location>
        <begin position="1109"/>
        <end position="1119"/>
    </location>
</feature>
<dbReference type="Pfam" id="PF02362">
    <property type="entry name" value="B3"/>
    <property type="match status" value="1"/>
</dbReference>
<evidence type="ECO:0000256" key="5">
    <source>
        <dbReference type="ARBA" id="ARBA00023015"/>
    </source>
</evidence>
<gene>
    <name evidence="13" type="ORF">GH714_018151</name>
</gene>
<evidence type="ECO:0000259" key="12">
    <source>
        <dbReference type="PROSITE" id="PS51050"/>
    </source>
</evidence>
<dbReference type="InterPro" id="IPR003340">
    <property type="entry name" value="B3_DNA-bd"/>
</dbReference>
<dbReference type="Pfam" id="PF00781">
    <property type="entry name" value="DAGK_cat"/>
    <property type="match status" value="1"/>
</dbReference>
<feature type="domain" description="CW-type" evidence="12">
    <location>
        <begin position="924"/>
        <end position="974"/>
    </location>
</feature>
<feature type="domain" description="DAGKc" evidence="10">
    <location>
        <begin position="69"/>
        <end position="198"/>
    </location>
</feature>
<dbReference type="GO" id="GO:0006355">
    <property type="term" value="P:regulation of DNA-templated transcription"/>
    <property type="evidence" value="ECO:0007669"/>
    <property type="project" value="UniProtKB-ARBA"/>
</dbReference>
<dbReference type="Pfam" id="PF07496">
    <property type="entry name" value="zf-CW"/>
    <property type="match status" value="1"/>
</dbReference>
<dbReference type="PANTHER" id="PTHR46245">
    <property type="entry name" value="B3 DOMAIN-CONTAINING PROTEIN OS07G0563300"/>
    <property type="match status" value="1"/>
</dbReference>
<dbReference type="PROSITE" id="PS50146">
    <property type="entry name" value="DAGK"/>
    <property type="match status" value="1"/>
</dbReference>
<feature type="domain" description="TF-B3" evidence="11">
    <location>
        <begin position="697"/>
        <end position="798"/>
    </location>
</feature>
<dbReference type="Gene3D" id="2.60.200.40">
    <property type="match status" value="1"/>
</dbReference>
<dbReference type="SMART" id="SM00046">
    <property type="entry name" value="DAGKc"/>
    <property type="match status" value="1"/>
</dbReference>
<keyword evidence="8" id="KW-0539">Nucleus</keyword>
<evidence type="ECO:0008006" key="15">
    <source>
        <dbReference type="Google" id="ProtNLM"/>
    </source>
</evidence>
<dbReference type="InterPro" id="IPR016064">
    <property type="entry name" value="NAD/diacylglycerol_kinase_sf"/>
</dbReference>
<dbReference type="Gene3D" id="3.40.50.10330">
    <property type="entry name" value="Probable inorganic polyphosphate/atp-NAD kinase, domain 1"/>
    <property type="match status" value="1"/>
</dbReference>
<keyword evidence="3" id="KW-0863">Zinc-finger</keyword>
<dbReference type="InterPro" id="IPR017438">
    <property type="entry name" value="ATP-NAD_kinase_N"/>
</dbReference>
<evidence type="ECO:0000256" key="2">
    <source>
        <dbReference type="ARBA" id="ARBA00022723"/>
    </source>
</evidence>
<dbReference type="Pfam" id="PF19279">
    <property type="entry name" value="YegS_C"/>
    <property type="match status" value="1"/>
</dbReference>
<dbReference type="GO" id="GO:0008270">
    <property type="term" value="F:zinc ion binding"/>
    <property type="evidence" value="ECO:0007669"/>
    <property type="project" value="UniProtKB-KW"/>
</dbReference>
<dbReference type="InterPro" id="IPR015300">
    <property type="entry name" value="DNA-bd_pseudobarrel_sf"/>
</dbReference>
<evidence type="ECO:0000256" key="7">
    <source>
        <dbReference type="ARBA" id="ARBA00023163"/>
    </source>
</evidence>
<evidence type="ECO:0000313" key="14">
    <source>
        <dbReference type="Proteomes" id="UP000467840"/>
    </source>
</evidence>
<dbReference type="GO" id="GO:0016301">
    <property type="term" value="F:kinase activity"/>
    <property type="evidence" value="ECO:0007669"/>
    <property type="project" value="InterPro"/>
</dbReference>
<protein>
    <recommendedName>
        <fullName evidence="15">CW-type domain-containing protein</fullName>
    </recommendedName>
</protein>
<evidence type="ECO:0000256" key="4">
    <source>
        <dbReference type="ARBA" id="ARBA00022833"/>
    </source>
</evidence>
<feature type="compositionally biased region" description="Basic and acidic residues" evidence="9">
    <location>
        <begin position="1082"/>
        <end position="1092"/>
    </location>
</feature>
<dbReference type="FunFam" id="2.40.330.10:FF:000006">
    <property type="entry name" value="B3 domain-containing transcription repressor VAL1"/>
    <property type="match status" value="1"/>
</dbReference>
<dbReference type="AlphaFoldDB" id="A0A6A6LPS9"/>
<evidence type="ECO:0000256" key="1">
    <source>
        <dbReference type="ARBA" id="ARBA00004123"/>
    </source>
</evidence>
<organism evidence="13 14">
    <name type="scientific">Hevea brasiliensis</name>
    <name type="common">Para rubber tree</name>
    <name type="synonym">Siphonia brasiliensis</name>
    <dbReference type="NCBI Taxonomy" id="3981"/>
    <lineage>
        <taxon>Eukaryota</taxon>
        <taxon>Viridiplantae</taxon>
        <taxon>Streptophyta</taxon>
        <taxon>Embryophyta</taxon>
        <taxon>Tracheophyta</taxon>
        <taxon>Spermatophyta</taxon>
        <taxon>Magnoliopsida</taxon>
        <taxon>eudicotyledons</taxon>
        <taxon>Gunneridae</taxon>
        <taxon>Pentapetalae</taxon>
        <taxon>rosids</taxon>
        <taxon>fabids</taxon>
        <taxon>Malpighiales</taxon>
        <taxon>Euphorbiaceae</taxon>
        <taxon>Crotonoideae</taxon>
        <taxon>Micrandreae</taxon>
        <taxon>Hevea</taxon>
    </lineage>
</organism>
<keyword evidence="5" id="KW-0805">Transcription regulation</keyword>
<dbReference type="CDD" id="cd10017">
    <property type="entry name" value="B3_DNA"/>
    <property type="match status" value="1"/>
</dbReference>
<dbReference type="InterPro" id="IPR045540">
    <property type="entry name" value="YegS/DAGK_C"/>
</dbReference>
<name>A0A6A6LPS9_HEVBR</name>
<dbReference type="SUPFAM" id="SSF101936">
    <property type="entry name" value="DNA-binding pseudobarrel domain"/>
    <property type="match status" value="1"/>
</dbReference>
<dbReference type="GO" id="GO:0005634">
    <property type="term" value="C:nucleus"/>
    <property type="evidence" value="ECO:0007669"/>
    <property type="project" value="UniProtKB-SubCell"/>
</dbReference>
<evidence type="ECO:0000313" key="13">
    <source>
        <dbReference type="EMBL" id="KAF2303421.1"/>
    </source>
</evidence>
<keyword evidence="6" id="KW-0238">DNA-binding</keyword>
<comment type="subcellular location">
    <subcellularLocation>
        <location evidence="1">Nucleus</location>
    </subcellularLocation>
</comment>
<dbReference type="PROSITE" id="PS51050">
    <property type="entry name" value="ZF_CW"/>
    <property type="match status" value="1"/>
</dbReference>
<evidence type="ECO:0000259" key="11">
    <source>
        <dbReference type="PROSITE" id="PS50863"/>
    </source>
</evidence>
<accession>A0A6A6LPS9</accession>
<comment type="caution">
    <text evidence="13">The sequence shown here is derived from an EMBL/GenBank/DDBJ whole genome shotgun (WGS) entry which is preliminary data.</text>
</comment>
<sequence>MFDHRKRVLGFVIEGAKIRIKAVVDNGDGICCAGSKGPLVRKDFVFQPLNEDSQRLWFQHLRDYLDSLGRPKRLFVFVNPFGGKKSASKIFLDVVKPLLEDADVQITVQETKYQLHAKEFASALDLTNMMVVNGLLAREDWSDAIKMPLGMVPAGTGNGMAKSLLDSVGEPCKASNAILAIIRGHKCSLDVAAILQGETKFFSVLMLSWGLVADIDIESEKYRWMGSARIDFYAIQRIFHLRQYNGRISFVPAPGFEAYGEPSSYNGESTGKQSICIPSQEQPVKIQQHGYQGPDVNLINLDWRTISGPFVSIWLHNVPWGGEDVMAAPDAKFSDGYLDLIFIKECPKLSLLTLMTELNNGGHVRSPYVIYVKVKAFVLEPGPLTNDPTKGGIIDVDGEVLARGNGSYECEQKTLMVYDKLQITVDQVVYVCSDPSAPRNDICSAYEEGRFCDTFHFNATGWRCCESCGKRVHCGCIVSIQAFTLLDAGGIECMACARKNVLLASNSACLPSLFYNAPFSERLKDLSVKNWSQLAGSGPVPWRQAPRRIEDFSDRLINGNLKLGTQDMLENGNAGNSSEEKPGLCLGISQQPSLKEDPSTPQLGMAVPFASLNEPNGQIGGSGTPLRQPAPPLLAKQFHGNLHNGVSSSPDTQIRNGRPRADARGRSQLLPRYWPRFTDEELQQISGNSNSVITPLFEKMLSASDAGRIGRLVLPKKCAEAYFPPISHPEGLPLKVQDSKGKEWVFQFRFWPNNNSRMYVLEGVTPCIQNMRLQAGDTVTFSRLEPEGKLVMGFRKASTAPSSDQDNDTSKTGNGVSTNGDVELADPSPWSKVDKSGYIAKEVLEAKSSIRKRKNCTLGSKSKRLRIDNEDMIELKLTWEEAQGLLRPPPDHFPSVVVIEGFEFEEYEDAPILGKPTILATDNLGQKIQWVQCEDCFKWRKLPANALLHFKWTCSANSWDPERSLCSAAQELTAEQFEDLLPTCNLAASKKMKATKQEADNVEALEGLDTLANLAILGENEALPTSSQATTKHPRHRPGCSCIVCIQPPSGKGPKHKQTCTCNVCQTVKRRFKTLMMKREKKQSEKEAETTRKKQQQTLPEKLLDDDPSPSTNTGSSSPNKKKVISDGYDDDPNKIKSSTSPFKGQIDLNIQPEREEELSPGSDSGSMMKMIQDATERYLRQQRLSFDGDSISASNQTLAGHGMGEKVSNGIMLGSSHQDSDKDHPATFSMEVSASSPATG</sequence>
<dbReference type="SUPFAM" id="SSF111331">
    <property type="entry name" value="NAD kinase/diacylglycerol kinase-like"/>
    <property type="match status" value="1"/>
</dbReference>
<feature type="compositionally biased region" description="Polar residues" evidence="9">
    <location>
        <begin position="644"/>
        <end position="655"/>
    </location>
</feature>
<keyword evidence="7" id="KW-0804">Transcription</keyword>
<dbReference type="InterPro" id="IPR011124">
    <property type="entry name" value="Znf_CW"/>
</dbReference>